<evidence type="ECO:0000313" key="1">
    <source>
        <dbReference type="EMBL" id="HHF98386.1"/>
    </source>
</evidence>
<keyword evidence="1" id="KW-0808">Transferase</keyword>
<dbReference type="Gene3D" id="3.20.10.10">
    <property type="entry name" value="D-amino Acid Aminotransferase, subunit A, domain 2"/>
    <property type="match status" value="1"/>
</dbReference>
<reference evidence="1" key="1">
    <citation type="journal article" date="2020" name="mSystems">
        <title>Genome- and Community-Level Interaction Insights into Carbon Utilization and Element Cycling Functions of Hydrothermarchaeota in Hydrothermal Sediment.</title>
        <authorList>
            <person name="Zhou Z."/>
            <person name="Liu Y."/>
            <person name="Xu W."/>
            <person name="Pan J."/>
            <person name="Luo Z.H."/>
            <person name="Li M."/>
        </authorList>
    </citation>
    <scope>NUCLEOTIDE SEQUENCE [LARGE SCALE GENOMIC DNA]</scope>
    <source>
        <strain evidence="1">HyVt-92</strain>
    </source>
</reference>
<name>A0A7V5LYT5_UNCAE</name>
<sequence>TAAEVIPVTKVDGRIIGTGKAGPITKLLIKKFRELTEKEGVPVYE</sequence>
<protein>
    <submittedName>
        <fullName evidence="1">Branched-chain amino acid aminotransferase</fullName>
    </submittedName>
</protein>
<proteinExistence type="predicted"/>
<feature type="non-terminal residue" evidence="1">
    <location>
        <position position="1"/>
    </location>
</feature>
<comment type="caution">
    <text evidence="1">The sequence shown here is derived from an EMBL/GenBank/DDBJ whole genome shotgun (WGS) entry which is preliminary data.</text>
</comment>
<dbReference type="InterPro" id="IPR043132">
    <property type="entry name" value="BCAT-like_C"/>
</dbReference>
<keyword evidence="1" id="KW-0032">Aminotransferase</keyword>
<dbReference type="Proteomes" id="UP000886070">
    <property type="component" value="Unassembled WGS sequence"/>
</dbReference>
<dbReference type="EMBL" id="DRTT01000084">
    <property type="protein sequence ID" value="HHF98386.1"/>
    <property type="molecule type" value="Genomic_DNA"/>
</dbReference>
<dbReference type="AlphaFoldDB" id="A0A7V5LYT5"/>
<dbReference type="InterPro" id="IPR036038">
    <property type="entry name" value="Aminotransferase-like"/>
</dbReference>
<accession>A0A7V5LYT5</accession>
<dbReference type="SUPFAM" id="SSF56752">
    <property type="entry name" value="D-aminoacid aminotransferase-like PLP-dependent enzymes"/>
    <property type="match status" value="1"/>
</dbReference>
<dbReference type="GO" id="GO:0008483">
    <property type="term" value="F:transaminase activity"/>
    <property type="evidence" value="ECO:0007669"/>
    <property type="project" value="UniProtKB-KW"/>
</dbReference>
<organism evidence="1">
    <name type="scientific">Aerophobetes bacterium</name>
    <dbReference type="NCBI Taxonomy" id="2030807"/>
    <lineage>
        <taxon>Bacteria</taxon>
        <taxon>Candidatus Aerophobota</taxon>
    </lineage>
</organism>
<gene>
    <name evidence="1" type="ORF">ENL39_02740</name>
</gene>